<evidence type="ECO:0000256" key="6">
    <source>
        <dbReference type="ARBA" id="ARBA00022964"/>
    </source>
</evidence>
<evidence type="ECO:0000256" key="7">
    <source>
        <dbReference type="ARBA" id="ARBA00023002"/>
    </source>
</evidence>
<dbReference type="PANTHER" id="PTHR12918:SF1">
    <property type="entry name" value="CYSTEINE DIOXYGENASE TYPE 1"/>
    <property type="match status" value="1"/>
</dbReference>
<feature type="binding site" evidence="11">
    <location>
        <position position="85"/>
    </location>
    <ligand>
        <name>Fe cation</name>
        <dbReference type="ChEBI" id="CHEBI:24875"/>
        <note>catalytic</note>
    </ligand>
</feature>
<evidence type="ECO:0000256" key="2">
    <source>
        <dbReference type="ARBA" id="ARBA00006622"/>
    </source>
</evidence>
<dbReference type="PANTHER" id="PTHR12918">
    <property type="entry name" value="CYSTEINE DIOXYGENASE"/>
    <property type="match status" value="1"/>
</dbReference>
<dbReference type="GO" id="GO:0017172">
    <property type="term" value="F:cysteine dioxygenase activity"/>
    <property type="evidence" value="ECO:0007669"/>
    <property type="project" value="UniProtKB-UniRule"/>
</dbReference>
<dbReference type="FunFam" id="2.60.120.10:FF:000189">
    <property type="entry name" value="Cysteine dioxygenase"/>
    <property type="match status" value="1"/>
</dbReference>
<evidence type="ECO:0000256" key="1">
    <source>
        <dbReference type="ARBA" id="ARBA00000629"/>
    </source>
</evidence>
<feature type="binding site" evidence="11">
    <location>
        <position position="140"/>
    </location>
    <ligand>
        <name>Fe cation</name>
        <dbReference type="ChEBI" id="CHEBI:24875"/>
        <note>catalytic</note>
    </ligand>
</feature>
<dbReference type="STRING" id="155417.A0A4Q4TPS2"/>
<keyword evidence="5 10" id="KW-0883">Thioether bond</keyword>
<dbReference type="InterPro" id="IPR011051">
    <property type="entry name" value="RmlC_Cupin_sf"/>
</dbReference>
<dbReference type="GO" id="GO:0008198">
    <property type="term" value="F:ferrous iron binding"/>
    <property type="evidence" value="ECO:0007669"/>
    <property type="project" value="TreeGrafter"/>
</dbReference>
<comment type="cofactor">
    <cofactor evidence="12">
        <name>Fe cation</name>
        <dbReference type="ChEBI" id="CHEBI:24875"/>
    </cofactor>
    <text evidence="12">Binds 1 Fe cation per subunit.</text>
</comment>
<evidence type="ECO:0000256" key="12">
    <source>
        <dbReference type="RuleBase" id="RU366010"/>
    </source>
</evidence>
<comment type="caution">
    <text evidence="13">The sequence shown here is derived from an EMBL/GenBank/DDBJ whole genome shotgun (WGS) entry which is preliminary data.</text>
</comment>
<dbReference type="EC" id="1.13.11.20" evidence="3 12"/>
<gene>
    <name evidence="13" type="ORF">DL764_002548</name>
</gene>
<evidence type="ECO:0000256" key="3">
    <source>
        <dbReference type="ARBA" id="ARBA00013133"/>
    </source>
</evidence>
<dbReference type="EMBL" id="QJNU01000098">
    <property type="protein sequence ID" value="RYP07413.1"/>
    <property type="molecule type" value="Genomic_DNA"/>
</dbReference>
<protein>
    <recommendedName>
        <fullName evidence="9 12">Cysteine dioxygenase</fullName>
        <ecNumber evidence="3 12">1.13.11.20</ecNumber>
    </recommendedName>
</protein>
<evidence type="ECO:0000256" key="10">
    <source>
        <dbReference type="PIRSR" id="PIRSR610300-50"/>
    </source>
</evidence>
<keyword evidence="7 12" id="KW-0560">Oxidoreductase</keyword>
<keyword evidence="6 12" id="KW-0223">Dioxygenase</keyword>
<sequence>MNRFEELVAAIKDTLGPSSGLTSDDVDVGDLTLLMDQYASNEKEWFKYAIADDNMAYTRNLVDEGNGKANLLILVWTPGKGSPIHDHGNAHCLMKILKGEVTETRYDFPDGDRAKPMMVKSEQVYKANQTAYMADELGLHRVSNQGSDYAVSLHLYTPPNVAKYGCHIFDSATGEKKHIPNCGYHSMFGKVSGSSGKENTSCPATKAA</sequence>
<feature type="binding site" evidence="11">
    <location>
        <position position="87"/>
    </location>
    <ligand>
        <name>Fe cation</name>
        <dbReference type="ChEBI" id="CHEBI:24875"/>
        <note>catalytic</note>
    </ligand>
</feature>
<dbReference type="Proteomes" id="UP000293360">
    <property type="component" value="Unassembled WGS sequence"/>
</dbReference>
<evidence type="ECO:0000256" key="11">
    <source>
        <dbReference type="PIRSR" id="PIRSR610300-51"/>
    </source>
</evidence>
<dbReference type="InterPro" id="IPR014710">
    <property type="entry name" value="RmlC-like_jellyroll"/>
</dbReference>
<name>A0A4Q4TPS2_9PEZI</name>
<accession>A0A4Q4TPS2</accession>
<evidence type="ECO:0000256" key="9">
    <source>
        <dbReference type="ARBA" id="ARBA00070673"/>
    </source>
</evidence>
<dbReference type="GO" id="GO:0019448">
    <property type="term" value="P:L-cysteine catabolic process"/>
    <property type="evidence" value="ECO:0007669"/>
    <property type="project" value="TreeGrafter"/>
</dbReference>
<evidence type="ECO:0000313" key="13">
    <source>
        <dbReference type="EMBL" id="RYP07413.1"/>
    </source>
</evidence>
<evidence type="ECO:0000256" key="8">
    <source>
        <dbReference type="ARBA" id="ARBA00023004"/>
    </source>
</evidence>
<dbReference type="SUPFAM" id="SSF51182">
    <property type="entry name" value="RmlC-like cupins"/>
    <property type="match status" value="1"/>
</dbReference>
<dbReference type="CDD" id="cd10548">
    <property type="entry name" value="cupin_CDO"/>
    <property type="match status" value="1"/>
</dbReference>
<keyword evidence="8 11" id="KW-0408">Iron</keyword>
<keyword evidence="14" id="KW-1185">Reference proteome</keyword>
<organism evidence="13 14">
    <name type="scientific">Monosporascus ibericus</name>
    <dbReference type="NCBI Taxonomy" id="155417"/>
    <lineage>
        <taxon>Eukaryota</taxon>
        <taxon>Fungi</taxon>
        <taxon>Dikarya</taxon>
        <taxon>Ascomycota</taxon>
        <taxon>Pezizomycotina</taxon>
        <taxon>Sordariomycetes</taxon>
        <taxon>Xylariomycetidae</taxon>
        <taxon>Xylariales</taxon>
        <taxon>Xylariales incertae sedis</taxon>
        <taxon>Monosporascus</taxon>
    </lineage>
</organism>
<evidence type="ECO:0000313" key="14">
    <source>
        <dbReference type="Proteomes" id="UP000293360"/>
    </source>
</evidence>
<feature type="cross-link" description="3'-(S-cysteinyl)-tyrosine (Cys-Tyr)" evidence="10">
    <location>
        <begin position="92"/>
        <end position="156"/>
    </location>
</feature>
<dbReference type="OrthoDB" id="543511at2759"/>
<dbReference type="AlphaFoldDB" id="A0A4Q4TPS2"/>
<reference evidence="13 14" key="1">
    <citation type="submission" date="2018-06" db="EMBL/GenBank/DDBJ databases">
        <title>Complete Genomes of Monosporascus.</title>
        <authorList>
            <person name="Robinson A.J."/>
            <person name="Natvig D.O."/>
        </authorList>
    </citation>
    <scope>NUCLEOTIDE SEQUENCE [LARGE SCALE GENOMIC DNA]</scope>
    <source>
        <strain evidence="13 14">CBS 110550</strain>
    </source>
</reference>
<proteinExistence type="inferred from homology"/>
<evidence type="ECO:0000256" key="5">
    <source>
        <dbReference type="ARBA" id="ARBA00022784"/>
    </source>
</evidence>
<dbReference type="InterPro" id="IPR010300">
    <property type="entry name" value="CDO_1"/>
</dbReference>
<comment type="similarity">
    <text evidence="2 12">Belongs to the cysteine dioxygenase family.</text>
</comment>
<dbReference type="Gene3D" id="2.60.120.10">
    <property type="entry name" value="Jelly Rolls"/>
    <property type="match status" value="1"/>
</dbReference>
<dbReference type="Pfam" id="PF05995">
    <property type="entry name" value="CDO_I"/>
    <property type="match status" value="1"/>
</dbReference>
<evidence type="ECO:0000256" key="4">
    <source>
        <dbReference type="ARBA" id="ARBA00022723"/>
    </source>
</evidence>
<keyword evidence="4 11" id="KW-0479">Metal-binding</keyword>
<comment type="catalytic activity">
    <reaction evidence="1 12">
        <text>L-cysteine + O2 = 3-sulfino-L-alanine + H(+)</text>
        <dbReference type="Rhea" id="RHEA:20441"/>
        <dbReference type="ChEBI" id="CHEBI:15378"/>
        <dbReference type="ChEBI" id="CHEBI:15379"/>
        <dbReference type="ChEBI" id="CHEBI:35235"/>
        <dbReference type="ChEBI" id="CHEBI:61085"/>
        <dbReference type="EC" id="1.13.11.20"/>
    </reaction>
</comment>